<dbReference type="OrthoDB" id="66881at2759"/>
<keyword evidence="4" id="KW-0560">Oxidoreductase</keyword>
<dbReference type="AlphaFoldDB" id="A0A6A6U992"/>
<dbReference type="GO" id="GO:0050660">
    <property type="term" value="F:flavin adenine dinucleotide binding"/>
    <property type="evidence" value="ECO:0007669"/>
    <property type="project" value="InterPro"/>
</dbReference>
<evidence type="ECO:0000313" key="7">
    <source>
        <dbReference type="Proteomes" id="UP000799302"/>
    </source>
</evidence>
<gene>
    <name evidence="6" type="ORF">BT63DRAFT_425840</name>
</gene>
<organism evidence="6 7">
    <name type="scientific">Microthyrium microscopicum</name>
    <dbReference type="NCBI Taxonomy" id="703497"/>
    <lineage>
        <taxon>Eukaryota</taxon>
        <taxon>Fungi</taxon>
        <taxon>Dikarya</taxon>
        <taxon>Ascomycota</taxon>
        <taxon>Pezizomycotina</taxon>
        <taxon>Dothideomycetes</taxon>
        <taxon>Dothideomycetes incertae sedis</taxon>
        <taxon>Microthyriales</taxon>
        <taxon>Microthyriaceae</taxon>
        <taxon>Microthyrium</taxon>
    </lineage>
</organism>
<keyword evidence="7" id="KW-1185">Reference proteome</keyword>
<sequence>MNGTIHASEVAAFDVIIIGAGISGINSAYRVSTKLPKGTTYVILEARNAVGGTWDFFRYPGIRSDSDLYTFGFAWRPWKGKAIAEGHLIREYLQESIKETGIDKNIKFNHKVVSADWSSEDLRWTLDVQVGEKMLQYRGQFMILGTGYYDYDEPLESFIPGIESFKGQVVHPQFFPEDLDYANKEVAIIGSGATAVTILPNMADKAKQVTMVQRSPSYIFPLPNKDDPLVKFTQWLLPAQWAHTLARWRWIFTSYAFFYFCRTFPNAARKIIRAATEKSLNKTFPHDPHFKPVYNPWEQRFCMAPDGDFYKAIRKGKASVVTGTIKTVTGDGITMDSGEEVKADILITATGLKIKLAGGLKPSIDGQPLDIPSKYMWKGVMLQDLPNACFVIGYTNASWTLGADATAQLFTRLINKMHQKGAGAVIPRLPNPEAMKPTPMLNLNSTYIVKAMDAMPKSGSEGNWRPRTNYFQDYKEAKWGDIESGMEFVKARKSIEINGGPNKYGYSDSPRI</sequence>
<comment type="cofactor">
    <cofactor evidence="1">
        <name>FAD</name>
        <dbReference type="ChEBI" id="CHEBI:57692"/>
    </cofactor>
</comment>
<dbReference type="PANTHER" id="PTHR43872">
    <property type="entry name" value="MONOOXYGENASE, PUTATIVE (AFU_ORTHOLOGUE AFUA_8G02570)-RELATED"/>
    <property type="match status" value="1"/>
</dbReference>
<dbReference type="InterPro" id="IPR036188">
    <property type="entry name" value="FAD/NAD-bd_sf"/>
</dbReference>
<dbReference type="GO" id="GO:0004499">
    <property type="term" value="F:N,N-dimethylaniline monooxygenase activity"/>
    <property type="evidence" value="ECO:0007669"/>
    <property type="project" value="InterPro"/>
</dbReference>
<evidence type="ECO:0000256" key="1">
    <source>
        <dbReference type="ARBA" id="ARBA00001974"/>
    </source>
</evidence>
<accession>A0A6A6U992</accession>
<protein>
    <submittedName>
        <fullName evidence="6">FAD/NAD(P)-binding domain-containing protein</fullName>
    </submittedName>
</protein>
<dbReference type="InterPro" id="IPR051820">
    <property type="entry name" value="FAD-binding_MO"/>
</dbReference>
<reference evidence="6" key="1">
    <citation type="journal article" date="2020" name="Stud. Mycol.">
        <title>101 Dothideomycetes genomes: a test case for predicting lifestyles and emergence of pathogens.</title>
        <authorList>
            <person name="Haridas S."/>
            <person name="Albert R."/>
            <person name="Binder M."/>
            <person name="Bloem J."/>
            <person name="Labutti K."/>
            <person name="Salamov A."/>
            <person name="Andreopoulos B."/>
            <person name="Baker S."/>
            <person name="Barry K."/>
            <person name="Bills G."/>
            <person name="Bluhm B."/>
            <person name="Cannon C."/>
            <person name="Castanera R."/>
            <person name="Culley D."/>
            <person name="Daum C."/>
            <person name="Ezra D."/>
            <person name="Gonzalez J."/>
            <person name="Henrissat B."/>
            <person name="Kuo A."/>
            <person name="Liang C."/>
            <person name="Lipzen A."/>
            <person name="Lutzoni F."/>
            <person name="Magnuson J."/>
            <person name="Mondo S."/>
            <person name="Nolan M."/>
            <person name="Ohm R."/>
            <person name="Pangilinan J."/>
            <person name="Park H.-J."/>
            <person name="Ramirez L."/>
            <person name="Alfaro M."/>
            <person name="Sun H."/>
            <person name="Tritt A."/>
            <person name="Yoshinaga Y."/>
            <person name="Zwiers L.-H."/>
            <person name="Turgeon B."/>
            <person name="Goodwin S."/>
            <person name="Spatafora J."/>
            <person name="Crous P."/>
            <person name="Grigoriev I."/>
        </authorList>
    </citation>
    <scope>NUCLEOTIDE SEQUENCE</scope>
    <source>
        <strain evidence="6">CBS 115976</strain>
    </source>
</reference>
<name>A0A6A6U992_9PEZI</name>
<keyword evidence="2" id="KW-0285">Flavoprotein</keyword>
<keyword evidence="3" id="KW-0274">FAD</keyword>
<evidence type="ECO:0000256" key="4">
    <source>
        <dbReference type="ARBA" id="ARBA00023002"/>
    </source>
</evidence>
<dbReference type="GO" id="GO:0050661">
    <property type="term" value="F:NADP binding"/>
    <property type="evidence" value="ECO:0007669"/>
    <property type="project" value="InterPro"/>
</dbReference>
<proteinExistence type="predicted"/>
<keyword evidence="5" id="KW-0503">Monooxygenase</keyword>
<evidence type="ECO:0000256" key="3">
    <source>
        <dbReference type="ARBA" id="ARBA00022827"/>
    </source>
</evidence>
<dbReference type="Gene3D" id="3.50.50.60">
    <property type="entry name" value="FAD/NAD(P)-binding domain"/>
    <property type="match status" value="3"/>
</dbReference>
<dbReference type="InterPro" id="IPR020946">
    <property type="entry name" value="Flavin_mOase-like"/>
</dbReference>
<dbReference type="Pfam" id="PF00743">
    <property type="entry name" value="FMO-like"/>
    <property type="match status" value="1"/>
</dbReference>
<dbReference type="EMBL" id="MU004236">
    <property type="protein sequence ID" value="KAF2668530.1"/>
    <property type="molecule type" value="Genomic_DNA"/>
</dbReference>
<dbReference type="Proteomes" id="UP000799302">
    <property type="component" value="Unassembled WGS sequence"/>
</dbReference>
<evidence type="ECO:0000313" key="6">
    <source>
        <dbReference type="EMBL" id="KAF2668530.1"/>
    </source>
</evidence>
<evidence type="ECO:0000256" key="5">
    <source>
        <dbReference type="ARBA" id="ARBA00023033"/>
    </source>
</evidence>
<evidence type="ECO:0000256" key="2">
    <source>
        <dbReference type="ARBA" id="ARBA00022630"/>
    </source>
</evidence>
<dbReference type="Pfam" id="PF13450">
    <property type="entry name" value="NAD_binding_8"/>
    <property type="match status" value="1"/>
</dbReference>
<dbReference type="PANTHER" id="PTHR43872:SF1">
    <property type="entry name" value="MONOOXYGENASE, PUTATIVE (AFU_ORTHOLOGUE AFUA_8G02570)-RELATED"/>
    <property type="match status" value="1"/>
</dbReference>
<dbReference type="SUPFAM" id="SSF51905">
    <property type="entry name" value="FAD/NAD(P)-binding domain"/>
    <property type="match status" value="1"/>
</dbReference>